<dbReference type="Pfam" id="PF07583">
    <property type="entry name" value="PSCyt2"/>
    <property type="match status" value="1"/>
</dbReference>
<dbReference type="AlphaFoldDB" id="A0A1M6M985"/>
<dbReference type="InParanoid" id="A0A1M6M985"/>
<proteinExistence type="predicted"/>
<evidence type="ECO:0000259" key="2">
    <source>
        <dbReference type="Pfam" id="PF07587"/>
    </source>
</evidence>
<feature type="domain" description="DUF1553" evidence="2">
    <location>
        <begin position="318"/>
        <end position="644"/>
    </location>
</feature>
<dbReference type="Pfam" id="PF07587">
    <property type="entry name" value="PSD1"/>
    <property type="match status" value="1"/>
</dbReference>
<sequence>MIVHYLRPFIGVFALISTVANAELSLEVVKNTARGIDERIQVNNAKQGIKPNPIVDDSTFVRRAYLNIIGRIPTYQETQEFIADSTPDKRHKLVDKLVYSPGFNSKMFNFYANMLRLQTNQGQFGLGWHVWLREQVNQNTPYDEIVYTMLASSGHASDNPAVGYYLRDTNMLLDNISNTAQVFLGTQIGCAQCHDHPFEDWTQKQYYQLAAFGATLEYNRSELAQKKVREVIEFKRGTAEPVARNDRKKRRNNMRQEAQGLRNVFRDFRRNEVNYISTKQLQLPHDYPYNDGKPGDVVSPAVLFGSMPKLDASSSGTEQLAAWVTSKDNPMFSKVIANRLWAHAIGYGLVEPQDNWTERSDISHPEVLDSLVKIMHLTDFDTRETLRIIYHTALFQRETCAFELEGGAAHDFRGPLLRRMSAEEIHDSLLTLEMGNIDDKENKALNYKWTAYTKGIHHLMEMSPKEVIELGESANEVEKKTRKLRTQITELRTKEAEFKAAGETEKSAKVRRDIAKLALQARQIRMDASSDKMVSMTMTRNLRTRARTPLRASEMPAPYNPGSFLRDFGASDREITNSQHTLSSIPQALSLLNGKESAMITDKRGKLADLLNKASKAEERLDILFLSIYSTLPNEKEKEQFLSLLDDPRDTRALAKAMLTSKRFIFVQ</sequence>
<evidence type="ECO:0000313" key="4">
    <source>
        <dbReference type="Proteomes" id="UP000184510"/>
    </source>
</evidence>
<dbReference type="InterPro" id="IPR011444">
    <property type="entry name" value="DUF1549"/>
</dbReference>
<evidence type="ECO:0000259" key="1">
    <source>
        <dbReference type="Pfam" id="PF07583"/>
    </source>
</evidence>
<protein>
    <recommendedName>
        <fullName evidence="5">DUF1549 domain-containing protein</fullName>
    </recommendedName>
</protein>
<dbReference type="OrthoDB" id="9764302at2"/>
<dbReference type="EMBL" id="FQYR01000004">
    <property type="protein sequence ID" value="SHJ79930.1"/>
    <property type="molecule type" value="Genomic_DNA"/>
</dbReference>
<dbReference type="Proteomes" id="UP000184510">
    <property type="component" value="Unassembled WGS sequence"/>
</dbReference>
<dbReference type="RefSeq" id="WP_143184217.1">
    <property type="nucleotide sequence ID" value="NZ_FQYR01000004.1"/>
</dbReference>
<dbReference type="STRING" id="1123071.SAMN02745181_2651"/>
<dbReference type="InterPro" id="IPR022655">
    <property type="entry name" value="DUF1553"/>
</dbReference>
<evidence type="ECO:0008006" key="5">
    <source>
        <dbReference type="Google" id="ProtNLM"/>
    </source>
</evidence>
<dbReference type="PANTHER" id="PTHR35889">
    <property type="entry name" value="CYCLOINULO-OLIGOSACCHARIDE FRUCTANOTRANSFERASE-RELATED"/>
    <property type="match status" value="1"/>
</dbReference>
<dbReference type="PANTHER" id="PTHR35889:SF3">
    <property type="entry name" value="F-BOX DOMAIN-CONTAINING PROTEIN"/>
    <property type="match status" value="1"/>
</dbReference>
<gene>
    <name evidence="3" type="ORF">SAMN02745181_2651</name>
</gene>
<name>A0A1M6M985_9BACT</name>
<evidence type="ECO:0000313" key="3">
    <source>
        <dbReference type="EMBL" id="SHJ79930.1"/>
    </source>
</evidence>
<feature type="domain" description="DUF1549" evidence="1">
    <location>
        <begin position="36"/>
        <end position="214"/>
    </location>
</feature>
<reference evidence="3 4" key="1">
    <citation type="submission" date="2016-11" db="EMBL/GenBank/DDBJ databases">
        <authorList>
            <person name="Jaros S."/>
            <person name="Januszkiewicz K."/>
            <person name="Wedrychowicz H."/>
        </authorList>
    </citation>
    <scope>NUCLEOTIDE SEQUENCE [LARGE SCALE GENOMIC DNA]</scope>
    <source>
        <strain evidence="3 4">DSM 18772</strain>
    </source>
</reference>
<keyword evidence="4" id="KW-1185">Reference proteome</keyword>
<accession>A0A1M6M985</accession>
<organism evidence="3 4">
    <name type="scientific">Rubritalea squalenifaciens DSM 18772</name>
    <dbReference type="NCBI Taxonomy" id="1123071"/>
    <lineage>
        <taxon>Bacteria</taxon>
        <taxon>Pseudomonadati</taxon>
        <taxon>Verrucomicrobiota</taxon>
        <taxon>Verrucomicrobiia</taxon>
        <taxon>Verrucomicrobiales</taxon>
        <taxon>Rubritaleaceae</taxon>
        <taxon>Rubritalea</taxon>
    </lineage>
</organism>